<dbReference type="SUPFAM" id="SSF50998">
    <property type="entry name" value="Quinoprotein alcohol dehydrogenase-like"/>
    <property type="match status" value="1"/>
</dbReference>
<proteinExistence type="predicted"/>
<reference evidence="2" key="1">
    <citation type="journal article" date="2019" name="Int. J. Syst. Evol. Microbiol.">
        <title>The Global Catalogue of Microorganisms (GCM) 10K type strain sequencing project: providing services to taxonomists for standard genome sequencing and annotation.</title>
        <authorList>
            <consortium name="The Broad Institute Genomics Platform"/>
            <consortium name="The Broad Institute Genome Sequencing Center for Infectious Disease"/>
            <person name="Wu L."/>
            <person name="Ma J."/>
        </authorList>
    </citation>
    <scope>NUCLEOTIDE SEQUENCE [LARGE SCALE GENOMIC DNA]</scope>
    <source>
        <strain evidence="2">KCTC 42585</strain>
    </source>
</reference>
<evidence type="ECO:0000313" key="2">
    <source>
        <dbReference type="Proteomes" id="UP001597468"/>
    </source>
</evidence>
<dbReference type="Proteomes" id="UP001597468">
    <property type="component" value="Unassembled WGS sequence"/>
</dbReference>
<organism evidence="1 2">
    <name type="scientific">Salinimicrobium flavum</name>
    <dbReference type="NCBI Taxonomy" id="1737065"/>
    <lineage>
        <taxon>Bacteria</taxon>
        <taxon>Pseudomonadati</taxon>
        <taxon>Bacteroidota</taxon>
        <taxon>Flavobacteriia</taxon>
        <taxon>Flavobacteriales</taxon>
        <taxon>Flavobacteriaceae</taxon>
        <taxon>Salinimicrobium</taxon>
    </lineage>
</organism>
<comment type="caution">
    <text evidence="1">The sequence shown here is derived from an EMBL/GenBank/DDBJ whole genome shotgun (WGS) entry which is preliminary data.</text>
</comment>
<protein>
    <submittedName>
        <fullName evidence="1">Uncharacterized protein</fullName>
    </submittedName>
</protein>
<dbReference type="InterPro" id="IPR011047">
    <property type="entry name" value="Quinoprotein_ADH-like_sf"/>
</dbReference>
<accession>A0ABW5IVH4</accession>
<dbReference type="EMBL" id="JBHULT010000006">
    <property type="protein sequence ID" value="MFD2516912.1"/>
    <property type="molecule type" value="Genomic_DNA"/>
</dbReference>
<dbReference type="RefSeq" id="WP_380748456.1">
    <property type="nucleotide sequence ID" value="NZ_JBHULT010000006.1"/>
</dbReference>
<keyword evidence="2" id="KW-1185">Reference proteome</keyword>
<gene>
    <name evidence="1" type="ORF">ACFSTG_03320</name>
</gene>
<evidence type="ECO:0000313" key="1">
    <source>
        <dbReference type="EMBL" id="MFD2516912.1"/>
    </source>
</evidence>
<sequence>MRNILMVLVAFLLLGCAEERSASGDLTGFIPENSVVIIDLEDPDLFFSNLRNSEFLRENKSHSLYREMEEKLAILDLIPHTNPALLTLSFTGEDSFDFTFISRGAAEIPNLDSIPNKMIESFSTEDHIIKKYTIEDQVAFSTEKDSIYIFSNSRSLLETTLFEEKTLYDDPDFQKAMKAASGKHPSVYINHKKLQPLLKKWFPKKDLSFIPGFSNWTSVDAEITQNSIKLNGISTATDTLPNLINVFKGTSPSSNLLATVTPVDATGFYSVTYNDFNRFLQNLTPLQKGGTDKNFPDTKELLEITTEAGTVFLEGESVFILRTFDPEGADLLLSSESEVPEDFRGNSIYKYSDNGSFRELLYPLFSPEGLQHYTRVEDFLMFSSSSEALKDIITAYQNEKVLAKNEAYISTFGSLSTDASVLVVSNNSGFKNVLSGMVSEAFKSSTNDLDFENYPITALQFIYQDNYAHVHGVMMKNSAPKTKNSTAQIASVKLDAAPATNPVFFRNHRSKGMDVAVQDIENTLYLISPSGKIYWKKKMDSRILGEIHSIDILKNGRYQLAFATQNQLHVIDRNGNPVKPFPHKFRDAITQPLAVFDYDNNRDYRFVIVQGKEVLMYDNKGRRVKGFKYSKATDEVVHAPKHIRLGRKDYILIPEASGKLNILSRTGQIRVPVKEKISFSENNWYEYKGNFTTTNQQGELVQVTEQGKVNVTNYSLSDTHHMTATSKTLVTLNENTLTIRDKTITLDFGLYTEPRIFYLNNKIYVSLTDTQTQKVYLFDSNGELLSGFPVYGNSVADLANATGNSAPELVVLDENDGILIYEVK</sequence>
<dbReference type="PROSITE" id="PS51257">
    <property type="entry name" value="PROKAR_LIPOPROTEIN"/>
    <property type="match status" value="1"/>
</dbReference>
<name>A0ABW5IVH4_9FLAO</name>